<keyword evidence="3" id="KW-1185">Reference proteome</keyword>
<reference evidence="2 3" key="1">
    <citation type="submission" date="2016-10" db="EMBL/GenBank/DDBJ databases">
        <authorList>
            <person name="de Groot N.N."/>
        </authorList>
    </citation>
    <scope>NUCLEOTIDE SEQUENCE [LARGE SCALE GENOMIC DNA]</scope>
    <source>
        <strain evidence="2 3">DSM 19886</strain>
    </source>
</reference>
<dbReference type="GO" id="GO:0047631">
    <property type="term" value="F:ADP-ribose diphosphatase activity"/>
    <property type="evidence" value="ECO:0007669"/>
    <property type="project" value="TreeGrafter"/>
</dbReference>
<dbReference type="SUPFAM" id="SSF56300">
    <property type="entry name" value="Metallo-dependent phosphatases"/>
    <property type="match status" value="1"/>
</dbReference>
<organism evidence="2 3">
    <name type="scientific">Kriegella aquimaris</name>
    <dbReference type="NCBI Taxonomy" id="192904"/>
    <lineage>
        <taxon>Bacteria</taxon>
        <taxon>Pseudomonadati</taxon>
        <taxon>Bacteroidota</taxon>
        <taxon>Flavobacteriia</taxon>
        <taxon>Flavobacteriales</taxon>
        <taxon>Flavobacteriaceae</taxon>
        <taxon>Kriegella</taxon>
    </lineage>
</organism>
<dbReference type="RefSeq" id="WP_089889862.1">
    <property type="nucleotide sequence ID" value="NZ_FNGV01000006.1"/>
</dbReference>
<protein>
    <submittedName>
        <fullName evidence="2">Calcineurin-like phosphoesterase</fullName>
    </submittedName>
</protein>
<dbReference type="AlphaFoldDB" id="A0A1G9RA96"/>
<sequence length="309" mass="35761">MMLQRFSVLHSMFADGKPKWSIVFIVLFTLTSYAQKNPEEKHFSFGVIADCQYCDEVGTGVRKYDLSDTKLQQCVTHLNTMDLAYTVHLGDFIDKDWKSFDDVGPIYNTLKMPKYHVLGNHDFSVADTLKHKVSERMGLPSPYYDFEVNGWRFIVLNGNDVSFHAYPQESKNYKKADAYYTKHKIESPKWNGALGKKQLKWLKQVLESASKNEEKVILYCHFPVYPENVHNLWNADAVIDLIESYPSVKAYINGHNHAGNYGQKNGIHYVTMKGMVDTEQTSYSTIKVYPHKLEIMGYGREENRNLEIR</sequence>
<feature type="domain" description="Calcineurin-like phosphoesterase" evidence="1">
    <location>
        <begin position="45"/>
        <end position="258"/>
    </location>
</feature>
<evidence type="ECO:0000313" key="3">
    <source>
        <dbReference type="Proteomes" id="UP000199440"/>
    </source>
</evidence>
<dbReference type="InterPro" id="IPR029052">
    <property type="entry name" value="Metallo-depent_PP-like"/>
</dbReference>
<accession>A0A1G9RA96</accession>
<proteinExistence type="predicted"/>
<dbReference type="Proteomes" id="UP000199440">
    <property type="component" value="Unassembled WGS sequence"/>
</dbReference>
<gene>
    <name evidence="2" type="ORF">SAMN04488514_10622</name>
</gene>
<dbReference type="GO" id="GO:0030145">
    <property type="term" value="F:manganese ion binding"/>
    <property type="evidence" value="ECO:0007669"/>
    <property type="project" value="TreeGrafter"/>
</dbReference>
<dbReference type="PANTHER" id="PTHR16509:SF8">
    <property type="entry name" value="MANGANESE-DEPENDENT ADP-RIBOSE_CDP-ALCOHOL DIPHOSPHATASE"/>
    <property type="match status" value="1"/>
</dbReference>
<evidence type="ECO:0000259" key="1">
    <source>
        <dbReference type="Pfam" id="PF00149"/>
    </source>
</evidence>
<dbReference type="Gene3D" id="3.60.21.10">
    <property type="match status" value="1"/>
</dbReference>
<dbReference type="STRING" id="192904.SAMN04488514_10622"/>
<dbReference type="OrthoDB" id="9791866at2"/>
<dbReference type="EMBL" id="FNGV01000006">
    <property type="protein sequence ID" value="SDM19325.1"/>
    <property type="molecule type" value="Genomic_DNA"/>
</dbReference>
<dbReference type="GO" id="GO:0047734">
    <property type="term" value="F:CDP-glycerol diphosphatase activity"/>
    <property type="evidence" value="ECO:0007669"/>
    <property type="project" value="TreeGrafter"/>
</dbReference>
<name>A0A1G9RA96_9FLAO</name>
<dbReference type="Pfam" id="PF00149">
    <property type="entry name" value="Metallophos"/>
    <property type="match status" value="1"/>
</dbReference>
<dbReference type="PANTHER" id="PTHR16509">
    <property type="match status" value="1"/>
</dbReference>
<evidence type="ECO:0000313" key="2">
    <source>
        <dbReference type="EMBL" id="SDM19325.1"/>
    </source>
</evidence>
<dbReference type="GO" id="GO:0008663">
    <property type="term" value="F:2',3'-cyclic-nucleotide 2'-phosphodiesterase activity"/>
    <property type="evidence" value="ECO:0007669"/>
    <property type="project" value="TreeGrafter"/>
</dbReference>
<dbReference type="InterPro" id="IPR004843">
    <property type="entry name" value="Calcineurin-like_PHP"/>
</dbReference>